<proteinExistence type="predicted"/>
<comment type="caution">
    <text evidence="1">The sequence shown here is derived from an EMBL/GenBank/DDBJ whole genome shotgun (WGS) entry which is preliminary data.</text>
</comment>
<dbReference type="AlphaFoldDB" id="A0A1E3W656"/>
<evidence type="ECO:0000313" key="1">
    <source>
        <dbReference type="EMBL" id="ODS01315.1"/>
    </source>
</evidence>
<dbReference type="Proteomes" id="UP000094501">
    <property type="component" value="Unassembled WGS sequence"/>
</dbReference>
<keyword evidence="2" id="KW-1185">Reference proteome</keyword>
<accession>A0A1E3W656</accession>
<organism evidence="1 2">
    <name type="scientific">Methyloceanibacter methanicus</name>
    <dbReference type="NCBI Taxonomy" id="1774968"/>
    <lineage>
        <taxon>Bacteria</taxon>
        <taxon>Pseudomonadati</taxon>
        <taxon>Pseudomonadota</taxon>
        <taxon>Alphaproteobacteria</taxon>
        <taxon>Hyphomicrobiales</taxon>
        <taxon>Hyphomicrobiaceae</taxon>
        <taxon>Methyloceanibacter</taxon>
    </lineage>
</organism>
<dbReference type="STRING" id="1774968.AUC68_00110"/>
<reference evidence="1 2" key="1">
    <citation type="journal article" date="2016" name="Environ. Microbiol.">
        <title>New Methyloceanibacter diversity from North Sea sediments includes methanotroph containing solely the soluble methane monooxygenase.</title>
        <authorList>
            <person name="Vekeman B."/>
            <person name="Kerckhof F.M."/>
            <person name="Cremers G."/>
            <person name="de Vos P."/>
            <person name="Vandamme P."/>
            <person name="Boon N."/>
            <person name="Op den Camp H.J."/>
            <person name="Heylen K."/>
        </authorList>
    </citation>
    <scope>NUCLEOTIDE SEQUENCE [LARGE SCALE GENOMIC DNA]</scope>
    <source>
        <strain evidence="1 2">R-67174</strain>
    </source>
</reference>
<gene>
    <name evidence="1" type="ORF">AUC68_00110</name>
</gene>
<protein>
    <submittedName>
        <fullName evidence="1">Uncharacterized protein</fullName>
    </submittedName>
</protein>
<dbReference type="EMBL" id="LPWG01000001">
    <property type="protein sequence ID" value="ODS01315.1"/>
    <property type="molecule type" value="Genomic_DNA"/>
</dbReference>
<evidence type="ECO:0000313" key="2">
    <source>
        <dbReference type="Proteomes" id="UP000094501"/>
    </source>
</evidence>
<sequence length="170" mass="18738">MDGERRFLDFGEARDLIRRDQQRIEEAARGRAVGAGAFRLGQEQGMQRADADEVGAERRGIFGEPRQVLEIADAPIAGRAQRIGLHGEAPGALFHEERRPERGVGQSGDVLHTRRFRHILFAVQRHAHRLENLGLGLVGGRDPVALLADIALGDTEALRQFLDRVSHAGS</sequence>
<name>A0A1E3W656_9HYPH</name>